<evidence type="ECO:0000259" key="9">
    <source>
        <dbReference type="Pfam" id="PF04042"/>
    </source>
</evidence>
<dbReference type="GO" id="GO:0003677">
    <property type="term" value="F:DNA binding"/>
    <property type="evidence" value="ECO:0007669"/>
    <property type="project" value="UniProtKB-KW"/>
</dbReference>
<gene>
    <name evidence="10" type="ORF">CANTEDRAFT_103862</name>
</gene>
<dbReference type="Pfam" id="PF04042">
    <property type="entry name" value="DNA_pol_E_B"/>
    <property type="match status" value="1"/>
</dbReference>
<dbReference type="PANTHER" id="PTHR12708:SF0">
    <property type="entry name" value="DNA POLYMERASE EPSILON SUBUNIT 2"/>
    <property type="match status" value="1"/>
</dbReference>
<comment type="similarity">
    <text evidence="2">Belongs to the DNA polymerase epsilon subunit B family.</text>
</comment>
<dbReference type="GO" id="GO:0042276">
    <property type="term" value="P:error-prone translesion synthesis"/>
    <property type="evidence" value="ECO:0007669"/>
    <property type="project" value="TreeGrafter"/>
</dbReference>
<reference evidence="10 11" key="1">
    <citation type="journal article" date="2011" name="Proc. Natl. Acad. Sci. U.S.A.">
        <title>Comparative genomics of xylose-fermenting fungi for enhanced biofuel production.</title>
        <authorList>
            <person name="Wohlbach D.J."/>
            <person name="Kuo A."/>
            <person name="Sato T.K."/>
            <person name="Potts K.M."/>
            <person name="Salamov A.A."/>
            <person name="LaButti K.M."/>
            <person name="Sun H."/>
            <person name="Clum A."/>
            <person name="Pangilinan J.L."/>
            <person name="Lindquist E.A."/>
            <person name="Lucas S."/>
            <person name="Lapidus A."/>
            <person name="Jin M."/>
            <person name="Gunawan C."/>
            <person name="Balan V."/>
            <person name="Dale B.E."/>
            <person name="Jeffries T.W."/>
            <person name="Zinkel R."/>
            <person name="Barry K.W."/>
            <person name="Grigoriev I.V."/>
            <person name="Gasch A.P."/>
        </authorList>
    </citation>
    <scope>NUCLEOTIDE SEQUENCE [LARGE SCALE GENOMIC DNA]</scope>
    <source>
        <strain evidence="11">ATCC 10573 / BCRC 21748 / CBS 615 / JCM 9827 / NBRC 10315 / NRRL Y-1498 / VKM Y-70</strain>
    </source>
</reference>
<dbReference type="HOGENOM" id="CLU_010628_1_0_1"/>
<dbReference type="InterPro" id="IPR016266">
    <property type="entry name" value="POLE2"/>
</dbReference>
<keyword evidence="6" id="KW-0539">Nucleus</keyword>
<dbReference type="KEGG" id="cten:18245661"/>
<sequence length="621" mass="71613">METRVHLPVKLQPSNLRPTAYRIFSKKHGLNIQTDALKVLTDVVSHKFGSEWKGAKAQLYLEDIAKIWKAQDKGLFVDGEGLNEVLKQLNNEEKTKINRVIDEENKENINEEEELQWQEFFRVINPPEQPNYTFDKQRKQFGLRGEGKLSNFRDTNIEYFNNRYSLIRDRLSRNEVFQKTNYQSISNIKSKKQSKEITLIKNIIGNNGQSFIIFGLLTKNFRGVYTIEDTTDSIELNLDQAQKMLDAFYTEGMFLTAEGLYSQFNENSPNGIFHVTHLGHPPAERRDISSEHYGNLDFLNINKENLSNLHHSSKVSKDFRKKLVRLEKQLTDHKFIILGSNIYLDDLKIMKGLRKLFSRLEKDLTEEEEEAPVSLVLTGSFVSKPISSIQSSTSSISNSESYKNNFNNLANLIAEFPTIKSKVMLVLIPGPNDPWQSTHSLGSSNLNYLPQPSIPSIFLNRLERLLPKGHLKLGWNPVRVNYLSQEIVILKDDLMSKFKRNDIILESDLNQSNELLSENVDDNIPTKLKQARCLVRTLLDQGHLQPLSKGLKLVNPIYAHSLRIEPLPSLVILNDTKFENFEVPYTGCRVVNISSFLSDNRFNYLEYYPSQKAFKFKDLYL</sequence>
<keyword evidence="4" id="KW-0235">DNA replication</keyword>
<comment type="subcellular location">
    <subcellularLocation>
        <location evidence="1">Nucleus</location>
    </subcellularLocation>
</comment>
<dbReference type="EMBL" id="GL996515">
    <property type="protein sequence ID" value="EGV64971.1"/>
    <property type="molecule type" value="Genomic_DNA"/>
</dbReference>
<keyword evidence="11" id="KW-1185">Reference proteome</keyword>
<evidence type="ECO:0000256" key="4">
    <source>
        <dbReference type="ARBA" id="ARBA00022705"/>
    </source>
</evidence>
<evidence type="ECO:0000313" key="10">
    <source>
        <dbReference type="EMBL" id="EGV64971.1"/>
    </source>
</evidence>
<dbReference type="AlphaFoldDB" id="G3B1H1"/>
<dbReference type="InterPro" id="IPR007185">
    <property type="entry name" value="DNA_pol_a/d/e_bsu"/>
</dbReference>
<dbReference type="PANTHER" id="PTHR12708">
    <property type="entry name" value="DNA POLYMERASE EPSILON SUBUNIT B"/>
    <property type="match status" value="1"/>
</dbReference>
<evidence type="ECO:0000256" key="3">
    <source>
        <dbReference type="ARBA" id="ARBA00016011"/>
    </source>
</evidence>
<protein>
    <recommendedName>
        <fullName evidence="3">DNA polymerase epsilon subunit B</fullName>
    </recommendedName>
    <alternativeName>
        <fullName evidence="7">DNA polymerase II subunit 2</fullName>
    </alternativeName>
</protein>
<keyword evidence="8" id="KW-0175">Coiled coil</keyword>
<proteinExistence type="inferred from homology"/>
<dbReference type="Proteomes" id="UP000000707">
    <property type="component" value="Unassembled WGS sequence"/>
</dbReference>
<dbReference type="GO" id="GO:0006261">
    <property type="term" value="P:DNA-templated DNA replication"/>
    <property type="evidence" value="ECO:0007669"/>
    <property type="project" value="InterPro"/>
</dbReference>
<evidence type="ECO:0000256" key="8">
    <source>
        <dbReference type="SAM" id="Coils"/>
    </source>
</evidence>
<keyword evidence="5" id="KW-0238">DNA-binding</keyword>
<evidence type="ECO:0000256" key="2">
    <source>
        <dbReference type="ARBA" id="ARBA00009560"/>
    </source>
</evidence>
<feature type="coiled-coil region" evidence="8">
    <location>
        <begin position="83"/>
        <end position="114"/>
    </location>
</feature>
<dbReference type="eggNOG" id="KOG3818">
    <property type="taxonomic scope" value="Eukaryota"/>
</dbReference>
<dbReference type="GeneID" id="18245661"/>
<dbReference type="OrthoDB" id="10254730at2759"/>
<dbReference type="GO" id="GO:0008622">
    <property type="term" value="C:epsilon DNA polymerase complex"/>
    <property type="evidence" value="ECO:0007669"/>
    <property type="project" value="InterPro"/>
</dbReference>
<dbReference type="STRING" id="590646.G3B1H1"/>
<evidence type="ECO:0000256" key="7">
    <source>
        <dbReference type="ARBA" id="ARBA00032930"/>
    </source>
</evidence>
<evidence type="ECO:0000256" key="6">
    <source>
        <dbReference type="ARBA" id="ARBA00023242"/>
    </source>
</evidence>
<feature type="domain" description="DNA polymerase alpha/delta/epsilon subunit B" evidence="9">
    <location>
        <begin position="336"/>
        <end position="581"/>
    </location>
</feature>
<evidence type="ECO:0000256" key="5">
    <source>
        <dbReference type="ARBA" id="ARBA00023125"/>
    </source>
</evidence>
<evidence type="ECO:0000256" key="1">
    <source>
        <dbReference type="ARBA" id="ARBA00004123"/>
    </source>
</evidence>
<accession>G3B1H1</accession>
<evidence type="ECO:0000313" key="11">
    <source>
        <dbReference type="Proteomes" id="UP000000707"/>
    </source>
</evidence>
<organism evidence="11">
    <name type="scientific">Candida tenuis (strain ATCC 10573 / BCRC 21748 / CBS 615 / JCM 9827 / NBRC 10315 / NRRL Y-1498 / VKM Y-70)</name>
    <name type="common">Yeast</name>
    <name type="synonym">Yamadazyma tenuis</name>
    <dbReference type="NCBI Taxonomy" id="590646"/>
    <lineage>
        <taxon>Eukaryota</taxon>
        <taxon>Fungi</taxon>
        <taxon>Dikarya</taxon>
        <taxon>Ascomycota</taxon>
        <taxon>Saccharomycotina</taxon>
        <taxon>Pichiomycetes</taxon>
        <taxon>Debaryomycetaceae</taxon>
        <taxon>Yamadazyma</taxon>
    </lineage>
</organism>
<name>G3B1H1_CANTC</name>